<name>A0AAT9GEU7_9BACT</name>
<evidence type="ECO:0000256" key="1">
    <source>
        <dbReference type="ARBA" id="ARBA00022801"/>
    </source>
</evidence>
<dbReference type="PROSITE" id="PS50175">
    <property type="entry name" value="ASP_PROT_RETROV"/>
    <property type="match status" value="1"/>
</dbReference>
<dbReference type="SUPFAM" id="SSF50630">
    <property type="entry name" value="Acid proteases"/>
    <property type="match status" value="1"/>
</dbReference>
<dbReference type="GO" id="GO:0006508">
    <property type="term" value="P:proteolysis"/>
    <property type="evidence" value="ECO:0007669"/>
    <property type="project" value="InterPro"/>
</dbReference>
<feature type="domain" description="Peptidase A2" evidence="2">
    <location>
        <begin position="358"/>
        <end position="446"/>
    </location>
</feature>
<dbReference type="Gene3D" id="2.40.70.10">
    <property type="entry name" value="Acid Proteases"/>
    <property type="match status" value="2"/>
</dbReference>
<dbReference type="Pfam" id="PF13975">
    <property type="entry name" value="gag-asp_proteas"/>
    <property type="match status" value="1"/>
</dbReference>
<reference evidence="3" key="1">
    <citation type="submission" date="2024-02" db="EMBL/GenBank/DDBJ databases">
        <title>Sediminibacterium planktonica sp. nov. and Sediminibacterium longus sp. nov., isolated from surface lake and river water.</title>
        <authorList>
            <person name="Watanabe K."/>
            <person name="Takemine S."/>
            <person name="Ishii Y."/>
            <person name="Ogata Y."/>
            <person name="Shindo C."/>
            <person name="Suda W."/>
        </authorList>
    </citation>
    <scope>NUCLEOTIDE SEQUENCE</scope>
    <source>
        <strain evidence="3">KACHI17</strain>
    </source>
</reference>
<dbReference type="InterPro" id="IPR021109">
    <property type="entry name" value="Peptidase_aspartic_dom_sf"/>
</dbReference>
<dbReference type="GO" id="GO:0004190">
    <property type="term" value="F:aspartic-type endopeptidase activity"/>
    <property type="evidence" value="ECO:0007669"/>
    <property type="project" value="InterPro"/>
</dbReference>
<evidence type="ECO:0000259" key="2">
    <source>
        <dbReference type="PROSITE" id="PS50175"/>
    </source>
</evidence>
<keyword evidence="1" id="KW-0378">Hydrolase</keyword>
<evidence type="ECO:0000313" key="3">
    <source>
        <dbReference type="EMBL" id="BFG69127.1"/>
    </source>
</evidence>
<organism evidence="3">
    <name type="scientific">Sediminibacterium sp. KACHI17</name>
    <dbReference type="NCBI Taxonomy" id="1751071"/>
    <lineage>
        <taxon>Bacteria</taxon>
        <taxon>Pseudomonadati</taxon>
        <taxon>Bacteroidota</taxon>
        <taxon>Chitinophagia</taxon>
        <taxon>Chitinophagales</taxon>
        <taxon>Chitinophagaceae</taxon>
        <taxon>Sediminibacterium</taxon>
    </lineage>
</organism>
<accession>A0AAT9GEU7</accession>
<dbReference type="RefSeq" id="WP_353549477.1">
    <property type="nucleotide sequence ID" value="NZ_AP029612.1"/>
</dbReference>
<dbReference type="EMBL" id="AP029612">
    <property type="protein sequence ID" value="BFG69127.1"/>
    <property type="molecule type" value="Genomic_DNA"/>
</dbReference>
<gene>
    <name evidence="3" type="ORF">KACHI17_00080</name>
</gene>
<dbReference type="AlphaFoldDB" id="A0AAT9GEU7"/>
<proteinExistence type="predicted"/>
<dbReference type="InterPro" id="IPR001995">
    <property type="entry name" value="Peptidase_A2_cat"/>
</dbReference>
<protein>
    <recommendedName>
        <fullName evidence="2">Peptidase A2 domain-containing protein</fullName>
    </recommendedName>
</protein>
<sequence length="466" mass="50896">MKQFIYAMLLLGICIPDVVLSQSACSCFLLTEQKGKLAVEKVTIDNNRVEVLSDPSIVAPVFSMGEGMNGDMVKKERRGGMIIAQCKDNQLKLKFKTASGEEKPLPDMDIRVLRQMNIRINVVSGDGTKKAFLIEKYDQVKDADGPVMDMFGGKIPIQNGDFILTTETRKASTVSTLLKGKIPFQFKNGWMMLPVQLNNGNRLEFVLDMAATSTVIDASVLPSNTEIVKMETIAYSDKDTTKSSASMQGATGQVDTDFFLGKALLQNFRLNDLLMNDVNASVLKSFPEKLKKAGVVGIIGTDILKKSGVCTIQFTSETEGTIVLGESEIGTNVAATRMPFNIAGGLLFIDGKIQGKPLKFVMDTGARESILSQSFVTLTNISYKTMSTDKMITGIDGKPQKSSIISLKDVAVGNYMMKDTRMILGNVAALSSYGLSASSAILGMDFFHQFTRIQIDFSNQQLLLQH</sequence>